<gene>
    <name evidence="2" type="ORF">A4X13_0g8416</name>
</gene>
<comment type="caution">
    <text evidence="2">The sequence shown here is derived from an EMBL/GenBank/DDBJ whole genome shotgun (WGS) entry which is preliminary data.</text>
</comment>
<organism evidence="2 3">
    <name type="scientific">Tilletia indica</name>
    <dbReference type="NCBI Taxonomy" id="43049"/>
    <lineage>
        <taxon>Eukaryota</taxon>
        <taxon>Fungi</taxon>
        <taxon>Dikarya</taxon>
        <taxon>Basidiomycota</taxon>
        <taxon>Ustilaginomycotina</taxon>
        <taxon>Exobasidiomycetes</taxon>
        <taxon>Tilletiales</taxon>
        <taxon>Tilletiaceae</taxon>
        <taxon>Tilletia</taxon>
    </lineage>
</organism>
<sequence>AAVEDSARALRREAIRSLRNSFQRGYRRGDNCAGCFDRDHLCANCEDGLDKIVKKPGTRLPASRKRKINVEDEEPRARHRQPSESAISTFDLHARIKVKMLDLMELLKDKCASCWMVGEQHEHGYQSCLQLKIDNSTGGTRRAFATTWTGRRERRATGADFRERSARRILTEDLSAGQGTAPSSTQPSSIASGGIRIRANPQPSAPC</sequence>
<dbReference type="EMBL" id="LWDF02001453">
    <property type="protein sequence ID" value="KAE8238691.1"/>
    <property type="molecule type" value="Genomic_DNA"/>
</dbReference>
<dbReference type="AlphaFoldDB" id="A0A8T8SEW2"/>
<reference evidence="2" key="1">
    <citation type="submission" date="2016-04" db="EMBL/GenBank/DDBJ databases">
        <authorList>
            <person name="Nguyen H.D."/>
            <person name="Samba Siva P."/>
            <person name="Cullis J."/>
            <person name="Levesque C.A."/>
            <person name="Hambleton S."/>
        </authorList>
    </citation>
    <scope>NUCLEOTIDE SEQUENCE</scope>
    <source>
        <strain evidence="2">DAOMC 236416</strain>
    </source>
</reference>
<dbReference type="Proteomes" id="UP000077521">
    <property type="component" value="Unassembled WGS sequence"/>
</dbReference>
<feature type="compositionally biased region" description="Polar residues" evidence="1">
    <location>
        <begin position="177"/>
        <end position="191"/>
    </location>
</feature>
<name>A0A8T8SEW2_9BASI</name>
<evidence type="ECO:0000313" key="3">
    <source>
        <dbReference type="Proteomes" id="UP000077521"/>
    </source>
</evidence>
<evidence type="ECO:0000256" key="1">
    <source>
        <dbReference type="SAM" id="MobiDB-lite"/>
    </source>
</evidence>
<keyword evidence="3" id="KW-1185">Reference proteome</keyword>
<reference evidence="2" key="2">
    <citation type="journal article" date="2019" name="IMA Fungus">
        <title>Genome sequencing and comparison of five Tilletia species to identify candidate genes for the detection of regulated species infecting wheat.</title>
        <authorList>
            <person name="Nguyen H.D.T."/>
            <person name="Sultana T."/>
            <person name="Kesanakurti P."/>
            <person name="Hambleton S."/>
        </authorList>
    </citation>
    <scope>NUCLEOTIDE SEQUENCE</scope>
    <source>
        <strain evidence="2">DAOMC 236416</strain>
    </source>
</reference>
<evidence type="ECO:0000313" key="2">
    <source>
        <dbReference type="EMBL" id="KAE8238691.1"/>
    </source>
</evidence>
<accession>A0A8T8SEW2</accession>
<proteinExistence type="predicted"/>
<feature type="non-terminal residue" evidence="2">
    <location>
        <position position="1"/>
    </location>
</feature>
<feature type="region of interest" description="Disordered" evidence="1">
    <location>
        <begin position="154"/>
        <end position="207"/>
    </location>
</feature>
<protein>
    <submittedName>
        <fullName evidence="2">Uncharacterized protein</fullName>
    </submittedName>
</protein>
<feature type="compositionally biased region" description="Basic and acidic residues" evidence="1">
    <location>
        <begin position="155"/>
        <end position="171"/>
    </location>
</feature>